<feature type="region of interest" description="Disordered" evidence="1">
    <location>
        <begin position="73"/>
        <end position="94"/>
    </location>
</feature>
<evidence type="ECO:0000313" key="2">
    <source>
        <dbReference type="EMBL" id="ORB80479.1"/>
    </source>
</evidence>
<dbReference type="Proteomes" id="UP000192847">
    <property type="component" value="Unassembled WGS sequence"/>
</dbReference>
<feature type="compositionally biased region" description="Low complexity" evidence="1">
    <location>
        <begin position="83"/>
        <end position="94"/>
    </location>
</feature>
<feature type="region of interest" description="Disordered" evidence="1">
    <location>
        <begin position="21"/>
        <end position="52"/>
    </location>
</feature>
<keyword evidence="3" id="KW-1185">Reference proteome</keyword>
<comment type="caution">
    <text evidence="2">The sequence shown here is derived from an EMBL/GenBank/DDBJ whole genome shotgun (WGS) entry which is preliminary data.</text>
</comment>
<name>A0ABX3TP01_9MYCO</name>
<dbReference type="EMBL" id="MVIL01000021">
    <property type="protein sequence ID" value="ORB80479.1"/>
    <property type="molecule type" value="Genomic_DNA"/>
</dbReference>
<evidence type="ECO:0000256" key="1">
    <source>
        <dbReference type="SAM" id="MobiDB-lite"/>
    </source>
</evidence>
<feature type="compositionally biased region" description="Gly residues" evidence="1">
    <location>
        <begin position="23"/>
        <end position="32"/>
    </location>
</feature>
<feature type="compositionally biased region" description="Low complexity" evidence="1">
    <location>
        <begin position="33"/>
        <end position="44"/>
    </location>
</feature>
<sequence length="94" mass="9269">MVGTARPPRREHRARARMLGAAGVAGGSGGRGAAPAGADPRPVGTRSSSCRDPAAAGRAALIRGIHRGVADWPVSAPHTSARTTCPAGPTPATG</sequence>
<reference evidence="2 3" key="1">
    <citation type="submission" date="2017-02" db="EMBL/GenBank/DDBJ databases">
        <title>The new phylogeny of genus Mycobacterium.</title>
        <authorList>
            <person name="Tortoli E."/>
            <person name="Trovato A."/>
            <person name="Cirillo D.M."/>
        </authorList>
    </citation>
    <scope>NUCLEOTIDE SEQUENCE [LARGE SCALE GENOMIC DNA]</scope>
    <source>
        <strain evidence="2 3">CCUG 56329</strain>
    </source>
</reference>
<organism evidence="2 3">
    <name type="scientific">Mycobacterium timonense</name>
    <dbReference type="NCBI Taxonomy" id="701043"/>
    <lineage>
        <taxon>Bacteria</taxon>
        <taxon>Bacillati</taxon>
        <taxon>Actinomycetota</taxon>
        <taxon>Actinomycetes</taxon>
        <taxon>Mycobacteriales</taxon>
        <taxon>Mycobacteriaceae</taxon>
        <taxon>Mycobacterium</taxon>
        <taxon>Mycobacterium avium complex (MAC)</taxon>
    </lineage>
</organism>
<gene>
    <name evidence="2" type="ORF">BST46_08725</name>
</gene>
<protein>
    <submittedName>
        <fullName evidence="2">Uncharacterized protein</fullName>
    </submittedName>
</protein>
<evidence type="ECO:0000313" key="3">
    <source>
        <dbReference type="Proteomes" id="UP000192847"/>
    </source>
</evidence>
<accession>A0ABX3TP01</accession>
<proteinExistence type="predicted"/>